<keyword evidence="1" id="KW-0472">Membrane</keyword>
<sequence length="58" mass="6382">MGIELWFTGMFFCSLVAIVFGIRGDLSYGGATIIIFIASGNAWLFISACMKALRGMRR</sequence>
<geneLocation type="plasmid" evidence="2">
    <name>pPU_RT811</name>
</geneLocation>
<proteinExistence type="predicted"/>
<name>A0A2P0QFT4_PSESF</name>
<keyword evidence="1" id="KW-1133">Transmembrane helix</keyword>
<feature type="transmembrane region" description="Helical" evidence="1">
    <location>
        <begin position="5"/>
        <end position="22"/>
    </location>
</feature>
<dbReference type="AlphaFoldDB" id="A0A2P0QFT4"/>
<keyword evidence="1" id="KW-0812">Transmembrane</keyword>
<organism evidence="2">
    <name type="scientific">Pseudomonas syringae pv. actinidiae</name>
    <dbReference type="NCBI Taxonomy" id="103796"/>
    <lineage>
        <taxon>Bacteria</taxon>
        <taxon>Pseudomonadati</taxon>
        <taxon>Pseudomonadota</taxon>
        <taxon>Gammaproteobacteria</taxon>
        <taxon>Pseudomonadales</taxon>
        <taxon>Pseudomonadaceae</taxon>
        <taxon>Pseudomonas</taxon>
        <taxon>Pseudomonas syringae</taxon>
    </lineage>
</organism>
<evidence type="ECO:0000313" key="2">
    <source>
        <dbReference type="EMBL" id="ARO45252.1"/>
    </source>
</evidence>
<keyword evidence="2" id="KW-0614">Plasmid</keyword>
<protein>
    <submittedName>
        <fullName evidence="2">Uncharacterized protein</fullName>
    </submittedName>
</protein>
<feature type="transmembrane region" description="Helical" evidence="1">
    <location>
        <begin position="28"/>
        <end position="50"/>
    </location>
</feature>
<dbReference type="EMBL" id="KX009063">
    <property type="protein sequence ID" value="ARO45252.1"/>
    <property type="molecule type" value="Genomic_DNA"/>
</dbReference>
<accession>A0A2P0QFT4</accession>
<evidence type="ECO:0000256" key="1">
    <source>
        <dbReference type="SAM" id="Phobius"/>
    </source>
</evidence>
<reference evidence="2" key="1">
    <citation type="submission" date="2016-03" db="EMBL/GenBank/DDBJ databases">
        <title>The evolution of Pseudomonas syringae pv. actinidiae in New Zealand.</title>
        <authorList>
            <person name="Taiaroa G."/>
            <person name="Poulter R.T.M."/>
            <person name="Lamont I."/>
            <person name="Stockwell P."/>
            <person name="Butler M.I."/>
        </authorList>
    </citation>
    <scope>NUCLEOTIDE SEQUENCE</scope>
    <source>
        <strain evidence="2">RT811</strain>
        <plasmid evidence="2">pPU_RT811</plasmid>
    </source>
</reference>